<keyword evidence="2" id="KW-1185">Reference proteome</keyword>
<proteinExistence type="predicted"/>
<organism evidence="1 2">
    <name type="scientific">Ruegeria halocynthiae</name>
    <dbReference type="NCBI Taxonomy" id="985054"/>
    <lineage>
        <taxon>Bacteria</taxon>
        <taxon>Pseudomonadati</taxon>
        <taxon>Pseudomonadota</taxon>
        <taxon>Alphaproteobacteria</taxon>
        <taxon>Rhodobacterales</taxon>
        <taxon>Roseobacteraceae</taxon>
        <taxon>Ruegeria</taxon>
    </lineage>
</organism>
<dbReference type="EMBL" id="FNNP01000008">
    <property type="protein sequence ID" value="SDX64070.1"/>
    <property type="molecule type" value="Genomic_DNA"/>
</dbReference>
<sequence>MTDALSAGNGFMHTLPANPSLVCSVAREAFRATGGFVRDV</sequence>
<accession>A0A1H3DCM3</accession>
<evidence type="ECO:0000313" key="1">
    <source>
        <dbReference type="EMBL" id="SDX64070.1"/>
    </source>
</evidence>
<dbReference type="Proteomes" id="UP000183400">
    <property type="component" value="Unassembled WGS sequence"/>
</dbReference>
<name>A0A1H3DCM3_9RHOB</name>
<gene>
    <name evidence="1" type="ORF">SAMN05444358_10860</name>
</gene>
<protein>
    <submittedName>
        <fullName evidence="1">Uncharacterized protein</fullName>
    </submittedName>
</protein>
<evidence type="ECO:0000313" key="2">
    <source>
        <dbReference type="Proteomes" id="UP000183400"/>
    </source>
</evidence>
<dbReference type="AlphaFoldDB" id="A0A1H3DCM3"/>
<reference evidence="2" key="1">
    <citation type="submission" date="2016-10" db="EMBL/GenBank/DDBJ databases">
        <authorList>
            <person name="Varghese N."/>
            <person name="Submissions S."/>
        </authorList>
    </citation>
    <scope>NUCLEOTIDE SEQUENCE [LARGE SCALE GENOMIC DNA]</scope>
    <source>
        <strain evidence="2">DSM 27839</strain>
    </source>
</reference>